<sequence>MLLCLLTGCATSLPEHDLPPSYTLSVRQDSKIATYVGSRQPEPTASGFVLLQAGPDALAARLQLIEGAEQSLDLQYYIYNQDRTGALVAQRLLRAADRGVRVRLLLDDLGNQLDGERLSALDRHQNIEVRLFNPLTLRQRWLRNISKISEFGRINHRMHNKLMIADGQVFITGGRNIGDEYYALSEVNFRDLDIMGIGAVSPEVARSFDHYWNSDKVLPIGMLERRVGRTRLQALRARLVRSTSSFDEEAYRKRIKVSAFRHFLDTEAVRWHWGLADWIYDPPAKADPFDRLNTVPLVGRSLVRHASEADGELLAITAYFIPGDEGQDFLLRLAENGVDVKVLTNSLATTDVVAVHSSYAPYREGLLAGGVRIWELKPPRGPRRDVQPFFNESTASLHAKAFVFDRERVFIGSINLDPRSISLNTESGVLVYDDKLAQQTAELFELWTGENTAYELELRDGSLHWQDGQRTWRREPRAGTWRRLGAWLFRWLPIESQL</sequence>
<feature type="domain" description="PLD phosphodiesterase" evidence="1">
    <location>
        <begin position="154"/>
        <end position="181"/>
    </location>
</feature>
<evidence type="ECO:0000313" key="2">
    <source>
        <dbReference type="EMBL" id="SDS31493.1"/>
    </source>
</evidence>
<dbReference type="CDD" id="cd09111">
    <property type="entry name" value="PLDc_ymdC_like_1"/>
    <property type="match status" value="1"/>
</dbReference>
<dbReference type="PANTHER" id="PTHR21248:SF12">
    <property type="entry name" value="CARDIOLIPIN SYNTHASE C"/>
    <property type="match status" value="1"/>
</dbReference>
<dbReference type="AlphaFoldDB" id="A0A1H1R727"/>
<dbReference type="InterPro" id="IPR025202">
    <property type="entry name" value="PLD-like_dom"/>
</dbReference>
<gene>
    <name evidence="2" type="ORF">SAMN05216421_1298</name>
</gene>
<dbReference type="Gene3D" id="3.30.870.10">
    <property type="entry name" value="Endonuclease Chain A"/>
    <property type="match status" value="2"/>
</dbReference>
<dbReference type="GO" id="GO:0030572">
    <property type="term" value="F:phosphatidyltransferase activity"/>
    <property type="evidence" value="ECO:0007669"/>
    <property type="project" value="UniProtKB-ARBA"/>
</dbReference>
<evidence type="ECO:0000259" key="1">
    <source>
        <dbReference type="PROSITE" id="PS50035"/>
    </source>
</evidence>
<accession>A0A1H1R727</accession>
<dbReference type="SUPFAM" id="SSF56024">
    <property type="entry name" value="Phospholipase D/nuclease"/>
    <property type="match status" value="2"/>
</dbReference>
<dbReference type="InterPro" id="IPR001736">
    <property type="entry name" value="PLipase_D/transphosphatidylase"/>
</dbReference>
<dbReference type="GO" id="GO:0032049">
    <property type="term" value="P:cardiolipin biosynthetic process"/>
    <property type="evidence" value="ECO:0007669"/>
    <property type="project" value="UniProtKB-ARBA"/>
</dbReference>
<name>A0A1H1R727_9GAMM</name>
<dbReference type="STRING" id="487184.SAMN05216421_1298"/>
<keyword evidence="3" id="KW-1185">Reference proteome</keyword>
<dbReference type="OrthoDB" id="9814092at2"/>
<dbReference type="RefSeq" id="WP_157718139.1">
    <property type="nucleotide sequence ID" value="NZ_LT629736.1"/>
</dbReference>
<dbReference type="PANTHER" id="PTHR21248">
    <property type="entry name" value="CARDIOLIPIN SYNTHASE"/>
    <property type="match status" value="1"/>
</dbReference>
<dbReference type="PROSITE" id="PS50035">
    <property type="entry name" value="PLD"/>
    <property type="match status" value="2"/>
</dbReference>
<organism evidence="2 3">
    <name type="scientific">Halopseudomonas xinjiangensis</name>
    <dbReference type="NCBI Taxonomy" id="487184"/>
    <lineage>
        <taxon>Bacteria</taxon>
        <taxon>Pseudomonadati</taxon>
        <taxon>Pseudomonadota</taxon>
        <taxon>Gammaproteobacteria</taxon>
        <taxon>Pseudomonadales</taxon>
        <taxon>Pseudomonadaceae</taxon>
        <taxon>Halopseudomonas</taxon>
    </lineage>
</organism>
<evidence type="ECO:0000313" key="3">
    <source>
        <dbReference type="Proteomes" id="UP000243207"/>
    </source>
</evidence>
<protein>
    <submittedName>
        <fullName evidence="2">Putative cardiolipin synthase</fullName>
    </submittedName>
</protein>
<dbReference type="EMBL" id="LT629736">
    <property type="protein sequence ID" value="SDS31493.1"/>
    <property type="molecule type" value="Genomic_DNA"/>
</dbReference>
<dbReference type="Pfam" id="PF13091">
    <property type="entry name" value="PLDc_2"/>
    <property type="match status" value="2"/>
</dbReference>
<dbReference type="SMART" id="SM00155">
    <property type="entry name" value="PLDc"/>
    <property type="match status" value="2"/>
</dbReference>
<feature type="domain" description="PLD phosphodiesterase" evidence="1">
    <location>
        <begin position="393"/>
        <end position="420"/>
    </location>
</feature>
<reference evidence="3" key="1">
    <citation type="submission" date="2016-10" db="EMBL/GenBank/DDBJ databases">
        <authorList>
            <person name="Varghese N."/>
            <person name="Submissions S."/>
        </authorList>
    </citation>
    <scope>NUCLEOTIDE SEQUENCE [LARGE SCALE GENOMIC DNA]</scope>
    <source>
        <strain evidence="3">NRRL B-51270</strain>
    </source>
</reference>
<proteinExistence type="predicted"/>
<dbReference type="Proteomes" id="UP000243207">
    <property type="component" value="Chromosome I"/>
</dbReference>
<dbReference type="CDD" id="cd09113">
    <property type="entry name" value="PLDc_ymdC_like_2"/>
    <property type="match status" value="1"/>
</dbReference>